<reference evidence="2 3" key="1">
    <citation type="submission" date="2020-06" db="EMBL/GenBank/DDBJ databases">
        <title>Transcriptomic and genomic resources for Thalictrum thalictroides and T. hernandezii: Facilitating candidate gene discovery in an emerging model plant lineage.</title>
        <authorList>
            <person name="Arias T."/>
            <person name="Riano-Pachon D.M."/>
            <person name="Di Stilio V.S."/>
        </authorList>
    </citation>
    <scope>NUCLEOTIDE SEQUENCE [LARGE SCALE GENOMIC DNA]</scope>
    <source>
        <strain evidence="3">cv. WT478/WT964</strain>
        <tissue evidence="2">Leaves</tissue>
    </source>
</reference>
<evidence type="ECO:0000256" key="1">
    <source>
        <dbReference type="SAM" id="MobiDB-lite"/>
    </source>
</evidence>
<accession>A0A7J6UV52</accession>
<feature type="region of interest" description="Disordered" evidence="1">
    <location>
        <begin position="1"/>
        <end position="38"/>
    </location>
</feature>
<comment type="caution">
    <text evidence="2">The sequence shown here is derived from an EMBL/GenBank/DDBJ whole genome shotgun (WGS) entry which is preliminary data.</text>
</comment>
<protein>
    <submittedName>
        <fullName evidence="2">Uncharacterized protein</fullName>
    </submittedName>
</protein>
<organism evidence="2 3">
    <name type="scientific">Thalictrum thalictroides</name>
    <name type="common">Rue-anemone</name>
    <name type="synonym">Anemone thalictroides</name>
    <dbReference type="NCBI Taxonomy" id="46969"/>
    <lineage>
        <taxon>Eukaryota</taxon>
        <taxon>Viridiplantae</taxon>
        <taxon>Streptophyta</taxon>
        <taxon>Embryophyta</taxon>
        <taxon>Tracheophyta</taxon>
        <taxon>Spermatophyta</taxon>
        <taxon>Magnoliopsida</taxon>
        <taxon>Ranunculales</taxon>
        <taxon>Ranunculaceae</taxon>
        <taxon>Thalictroideae</taxon>
        <taxon>Thalictrum</taxon>
    </lineage>
</organism>
<name>A0A7J6UV52_THATH</name>
<proteinExistence type="predicted"/>
<gene>
    <name evidence="2" type="ORF">FRX31_034310</name>
</gene>
<dbReference type="EMBL" id="JABWDY010043207">
    <property type="protein sequence ID" value="KAF5176102.1"/>
    <property type="molecule type" value="Genomic_DNA"/>
</dbReference>
<feature type="compositionally biased region" description="Basic and acidic residues" evidence="1">
    <location>
        <begin position="1"/>
        <end position="18"/>
    </location>
</feature>
<sequence length="310" mass="34255">MQEGKQLQEHQGFKEHELQPSIHIQGANEGCSTAKKSWGDRVEIEEKEASTMTTEFVLEIGKTYVYSEIKSSDMGNMAGDIIVTSQGKNVEESIPVGNGVTIDGREQLEQLKVNSDMGSFGIHSPKKVNNEGLVIMLQTTLAKIVGHDHSPINNAQQGKIPIQFGSFIELPKQGRAAVWLQKKDTHGLQGNEEQQLDHAAPIHPEQLRDNLKTHEDAEGQQKEQNGVITMASEDIHEDHTRQEATQQADEGWETPKKKHLCRAKNLASTSQVLQDGDFIQGIQNKPMESYATSKVDLRGVDLGRGLGPPN</sequence>
<keyword evidence="3" id="KW-1185">Reference proteome</keyword>
<evidence type="ECO:0000313" key="3">
    <source>
        <dbReference type="Proteomes" id="UP000554482"/>
    </source>
</evidence>
<dbReference type="Proteomes" id="UP000554482">
    <property type="component" value="Unassembled WGS sequence"/>
</dbReference>
<dbReference type="AlphaFoldDB" id="A0A7J6UV52"/>
<evidence type="ECO:0000313" key="2">
    <source>
        <dbReference type="EMBL" id="KAF5176102.1"/>
    </source>
</evidence>